<dbReference type="EMBL" id="JSYL01000003">
    <property type="protein sequence ID" value="KIA89418.1"/>
    <property type="molecule type" value="Genomic_DNA"/>
</dbReference>
<name>A0A0C1FC24_9FLAO</name>
<reference evidence="1 2" key="1">
    <citation type="submission" date="2014-10" db="EMBL/GenBank/DDBJ databases">
        <title>Kaistella jeonii genome.</title>
        <authorList>
            <person name="Clayton J.T."/>
            <person name="Newman J.D."/>
        </authorList>
    </citation>
    <scope>NUCLEOTIDE SEQUENCE [LARGE SCALE GENOMIC DNA]</scope>
    <source>
        <strain evidence="1 2">DSM 17048</strain>
    </source>
</reference>
<dbReference type="PROSITE" id="PS51257">
    <property type="entry name" value="PROKAR_LIPOPROTEIN"/>
    <property type="match status" value="1"/>
</dbReference>
<dbReference type="InterPro" id="IPR013783">
    <property type="entry name" value="Ig-like_fold"/>
</dbReference>
<dbReference type="PANTHER" id="PTHR37833:SF1">
    <property type="entry name" value="SIGNAL PEPTIDE PROTEIN"/>
    <property type="match status" value="1"/>
</dbReference>
<dbReference type="STRING" id="266749.SAMN05421876_105233"/>
<gene>
    <name evidence="1" type="ORF">OA86_07490</name>
</gene>
<sequence>MKNLIKIVPLVAALSLVACKKDQSADQLVVNEETTVTAPDSTATATATAAPTSDATLVTANDQAKEASSKPLTSVALSESSFEFGKIKKGDHKEHTYEITNTGKNPLIISQVKPGCGCTVPDYTKDPIMPGKKGKITLKFDSSNFDGLVQKQAEVFANVEKSPMVITFSADIQPK</sequence>
<dbReference type="OrthoDB" id="826619at2"/>
<dbReference type="Proteomes" id="UP000031473">
    <property type="component" value="Unassembled WGS sequence"/>
</dbReference>
<dbReference type="InterPro" id="IPR011467">
    <property type="entry name" value="DUF1573"/>
</dbReference>
<protein>
    <recommendedName>
        <fullName evidence="3">DUF1573 domain-containing protein</fullName>
    </recommendedName>
</protein>
<keyword evidence="2" id="KW-1185">Reference proteome</keyword>
<organism evidence="1 2">
    <name type="scientific">Kaistella jeonii</name>
    <dbReference type="NCBI Taxonomy" id="266749"/>
    <lineage>
        <taxon>Bacteria</taxon>
        <taxon>Pseudomonadati</taxon>
        <taxon>Bacteroidota</taxon>
        <taxon>Flavobacteriia</taxon>
        <taxon>Flavobacteriales</taxon>
        <taxon>Weeksellaceae</taxon>
        <taxon>Chryseobacterium group</taxon>
        <taxon>Kaistella</taxon>
    </lineage>
</organism>
<dbReference type="Pfam" id="PF07610">
    <property type="entry name" value="DUF1573"/>
    <property type="match status" value="1"/>
</dbReference>
<dbReference type="Gene3D" id="2.60.40.10">
    <property type="entry name" value="Immunoglobulins"/>
    <property type="match status" value="1"/>
</dbReference>
<proteinExistence type="predicted"/>
<comment type="caution">
    <text evidence="1">The sequence shown here is derived from an EMBL/GenBank/DDBJ whole genome shotgun (WGS) entry which is preliminary data.</text>
</comment>
<dbReference type="PANTHER" id="PTHR37833">
    <property type="entry name" value="LIPOPROTEIN-RELATED"/>
    <property type="match status" value="1"/>
</dbReference>
<dbReference type="RefSeq" id="WP_039351176.1">
    <property type="nucleotide sequence ID" value="NZ_FOLA01000005.1"/>
</dbReference>
<evidence type="ECO:0000313" key="1">
    <source>
        <dbReference type="EMBL" id="KIA89418.1"/>
    </source>
</evidence>
<dbReference type="AlphaFoldDB" id="A0A0C1FC24"/>
<evidence type="ECO:0000313" key="2">
    <source>
        <dbReference type="Proteomes" id="UP000031473"/>
    </source>
</evidence>
<evidence type="ECO:0008006" key="3">
    <source>
        <dbReference type="Google" id="ProtNLM"/>
    </source>
</evidence>
<accession>A0A0C1FC24</accession>